<sequence length="112" mass="12712">MNAWNKEMYRFGCSNEPVDDYLQATLYAGCSIVKTPLVTIGYESSYDVFLLSWQSRAISNGLGPALLKVSDSHRSPLKQESLPTRDARVDWVVKTKKAGLRKARKHLQHSKR</sequence>
<name>A0AAW2QNT8_9LAMI</name>
<organism evidence="3">
    <name type="scientific">Sesamum calycinum</name>
    <dbReference type="NCBI Taxonomy" id="2727403"/>
    <lineage>
        <taxon>Eukaryota</taxon>
        <taxon>Viridiplantae</taxon>
        <taxon>Streptophyta</taxon>
        <taxon>Embryophyta</taxon>
        <taxon>Tracheophyta</taxon>
        <taxon>Spermatophyta</taxon>
        <taxon>Magnoliopsida</taxon>
        <taxon>eudicotyledons</taxon>
        <taxon>Gunneridae</taxon>
        <taxon>Pentapetalae</taxon>
        <taxon>asterids</taxon>
        <taxon>lamiids</taxon>
        <taxon>Lamiales</taxon>
        <taxon>Pedaliaceae</taxon>
        <taxon>Sesamum</taxon>
    </lineage>
</organism>
<reference evidence="3" key="2">
    <citation type="journal article" date="2024" name="Plant">
        <title>Genomic evolution and insights into agronomic trait innovations of Sesamum species.</title>
        <authorList>
            <person name="Miao H."/>
            <person name="Wang L."/>
            <person name="Qu L."/>
            <person name="Liu H."/>
            <person name="Sun Y."/>
            <person name="Le M."/>
            <person name="Wang Q."/>
            <person name="Wei S."/>
            <person name="Zheng Y."/>
            <person name="Lin W."/>
            <person name="Duan Y."/>
            <person name="Cao H."/>
            <person name="Xiong S."/>
            <person name="Wang X."/>
            <person name="Wei L."/>
            <person name="Li C."/>
            <person name="Ma Q."/>
            <person name="Ju M."/>
            <person name="Zhao R."/>
            <person name="Li G."/>
            <person name="Mu C."/>
            <person name="Tian Q."/>
            <person name="Mei H."/>
            <person name="Zhang T."/>
            <person name="Gao T."/>
            <person name="Zhang H."/>
        </authorList>
    </citation>
    <scope>NUCLEOTIDE SEQUENCE</scope>
    <source>
        <strain evidence="3">KEN8</strain>
    </source>
</reference>
<dbReference type="SUPFAM" id="SSF54211">
    <property type="entry name" value="Ribosomal protein S5 domain 2-like"/>
    <property type="match status" value="1"/>
</dbReference>
<accession>A0AAW2QNT8</accession>
<gene>
    <name evidence="3" type="ORF">Scaly_1122700</name>
</gene>
<protein>
    <submittedName>
        <fullName evidence="3">30S ribosomal protein S9, chloroplastic</fullName>
    </submittedName>
</protein>
<dbReference type="GO" id="GO:0003735">
    <property type="term" value="F:structural constituent of ribosome"/>
    <property type="evidence" value="ECO:0007669"/>
    <property type="project" value="InterPro"/>
</dbReference>
<dbReference type="Pfam" id="PF00380">
    <property type="entry name" value="Ribosomal_S9"/>
    <property type="match status" value="1"/>
</dbReference>
<dbReference type="AlphaFoldDB" id="A0AAW2QNT8"/>
<dbReference type="InterPro" id="IPR020568">
    <property type="entry name" value="Ribosomal_Su5_D2-typ_SF"/>
</dbReference>
<keyword evidence="2" id="KW-0687">Ribonucleoprotein</keyword>
<evidence type="ECO:0000256" key="2">
    <source>
        <dbReference type="ARBA" id="ARBA00023274"/>
    </source>
</evidence>
<dbReference type="GO" id="GO:0005840">
    <property type="term" value="C:ribosome"/>
    <property type="evidence" value="ECO:0007669"/>
    <property type="project" value="UniProtKB-KW"/>
</dbReference>
<comment type="caution">
    <text evidence="3">The sequence shown here is derived from an EMBL/GenBank/DDBJ whole genome shotgun (WGS) entry which is preliminary data.</text>
</comment>
<reference evidence="3" key="1">
    <citation type="submission" date="2020-06" db="EMBL/GenBank/DDBJ databases">
        <authorList>
            <person name="Li T."/>
            <person name="Hu X."/>
            <person name="Zhang T."/>
            <person name="Song X."/>
            <person name="Zhang H."/>
            <person name="Dai N."/>
            <person name="Sheng W."/>
            <person name="Hou X."/>
            <person name="Wei L."/>
        </authorList>
    </citation>
    <scope>NUCLEOTIDE SEQUENCE</scope>
    <source>
        <strain evidence="3">KEN8</strain>
        <tissue evidence="3">Leaf</tissue>
    </source>
</reference>
<dbReference type="InterPro" id="IPR014721">
    <property type="entry name" value="Ribsml_uS5_D2-typ_fold_subgr"/>
</dbReference>
<evidence type="ECO:0000313" key="3">
    <source>
        <dbReference type="EMBL" id="KAL0369038.1"/>
    </source>
</evidence>
<dbReference type="Gene3D" id="3.30.230.10">
    <property type="match status" value="1"/>
</dbReference>
<dbReference type="InterPro" id="IPR000754">
    <property type="entry name" value="Ribosomal_uS9"/>
</dbReference>
<dbReference type="GO" id="GO:0006412">
    <property type="term" value="P:translation"/>
    <property type="evidence" value="ECO:0007669"/>
    <property type="project" value="InterPro"/>
</dbReference>
<dbReference type="GO" id="GO:1990904">
    <property type="term" value="C:ribonucleoprotein complex"/>
    <property type="evidence" value="ECO:0007669"/>
    <property type="project" value="UniProtKB-KW"/>
</dbReference>
<keyword evidence="1 3" id="KW-0689">Ribosomal protein</keyword>
<dbReference type="EMBL" id="JACGWM010000006">
    <property type="protein sequence ID" value="KAL0369038.1"/>
    <property type="molecule type" value="Genomic_DNA"/>
</dbReference>
<evidence type="ECO:0000256" key="1">
    <source>
        <dbReference type="ARBA" id="ARBA00022980"/>
    </source>
</evidence>
<proteinExistence type="predicted"/>